<dbReference type="Proteomes" id="UP000572680">
    <property type="component" value="Unassembled WGS sequence"/>
</dbReference>
<dbReference type="AlphaFoldDB" id="A0A7W3LQZ3"/>
<sequence length="76" mass="7685">MINRRAIKNSGQEAFAGGMHVAAVVNAALLAGVAVMRAWSLRSAPPGGAQREETTAGTADDTAPVGEDAPGAVKLR</sequence>
<gene>
    <name evidence="3" type="ORF">HNR61_004273</name>
</gene>
<feature type="region of interest" description="Disordered" evidence="1">
    <location>
        <begin position="43"/>
        <end position="76"/>
    </location>
</feature>
<evidence type="ECO:0000256" key="2">
    <source>
        <dbReference type="SAM" id="Phobius"/>
    </source>
</evidence>
<dbReference type="RefSeq" id="WP_182844896.1">
    <property type="nucleotide sequence ID" value="NZ_BAAALP010000005.1"/>
</dbReference>
<keyword evidence="4" id="KW-1185">Reference proteome</keyword>
<reference evidence="3 4" key="1">
    <citation type="submission" date="2020-08" db="EMBL/GenBank/DDBJ databases">
        <title>Genomic Encyclopedia of Type Strains, Phase IV (KMG-IV): sequencing the most valuable type-strain genomes for metagenomic binning, comparative biology and taxonomic classification.</title>
        <authorList>
            <person name="Goeker M."/>
        </authorList>
    </citation>
    <scope>NUCLEOTIDE SEQUENCE [LARGE SCALE GENOMIC DNA]</scope>
    <source>
        <strain evidence="3 4">DSM 44197</strain>
    </source>
</reference>
<accession>A0A7W3LQZ3</accession>
<name>A0A7W3LQZ3_ACTNM</name>
<evidence type="ECO:0000313" key="3">
    <source>
        <dbReference type="EMBL" id="MBA8952627.1"/>
    </source>
</evidence>
<organism evidence="3 4">
    <name type="scientific">Actinomadura namibiensis</name>
    <dbReference type="NCBI Taxonomy" id="182080"/>
    <lineage>
        <taxon>Bacteria</taxon>
        <taxon>Bacillati</taxon>
        <taxon>Actinomycetota</taxon>
        <taxon>Actinomycetes</taxon>
        <taxon>Streptosporangiales</taxon>
        <taxon>Thermomonosporaceae</taxon>
        <taxon>Actinomadura</taxon>
    </lineage>
</organism>
<evidence type="ECO:0000313" key="4">
    <source>
        <dbReference type="Proteomes" id="UP000572680"/>
    </source>
</evidence>
<keyword evidence="2" id="KW-1133">Transmembrane helix</keyword>
<dbReference type="EMBL" id="JACJIA010000005">
    <property type="protein sequence ID" value="MBA8952627.1"/>
    <property type="molecule type" value="Genomic_DNA"/>
</dbReference>
<keyword evidence="2" id="KW-0812">Transmembrane</keyword>
<feature type="transmembrane region" description="Helical" evidence="2">
    <location>
        <begin position="21"/>
        <end position="39"/>
    </location>
</feature>
<keyword evidence="2" id="KW-0472">Membrane</keyword>
<comment type="caution">
    <text evidence="3">The sequence shown here is derived from an EMBL/GenBank/DDBJ whole genome shotgun (WGS) entry which is preliminary data.</text>
</comment>
<proteinExistence type="predicted"/>
<protein>
    <submittedName>
        <fullName evidence="3">Uncharacterized protein</fullName>
    </submittedName>
</protein>
<evidence type="ECO:0000256" key="1">
    <source>
        <dbReference type="SAM" id="MobiDB-lite"/>
    </source>
</evidence>